<sequence>MTDSLDNWGRWGDRDQLGAVNLITDEARTRGAAEARTGQTVSLARITTPFPLTGGPLAPATAPTTAVQTMMLFTGFGAPAMAEVMVVTTHHPEVTHLDGLGHWAEGGRVYPGVGVADSSGPTGVRHGAADVFGGGILTRGVLLDLAPGGRLAPAHPVTAAELDAAAGRAGVDVLSGDALLVRGGWDRATAGDVPLPGVTADAVHWLHEKGIAVYAGDVGDAMPPLPGEMPGALHRLALGRLAIPLIDGPNLEELAVTCERLGRWTFQFVVAAPRIAGTTGLPVNPLAVF</sequence>
<evidence type="ECO:0000313" key="2">
    <source>
        <dbReference type="Proteomes" id="UP000198688"/>
    </source>
</evidence>
<dbReference type="Proteomes" id="UP000198688">
    <property type="component" value="Chromosome I"/>
</dbReference>
<dbReference type="EMBL" id="LT629758">
    <property type="protein sequence ID" value="SDS69846.1"/>
    <property type="molecule type" value="Genomic_DNA"/>
</dbReference>
<reference evidence="1 2" key="1">
    <citation type="submission" date="2016-10" db="EMBL/GenBank/DDBJ databases">
        <authorList>
            <person name="de Groot N.N."/>
        </authorList>
    </citation>
    <scope>NUCLEOTIDE SEQUENCE [LARGE SCALE GENOMIC DNA]</scope>
    <source>
        <strain evidence="1 2">DSM 43941</strain>
    </source>
</reference>
<dbReference type="Pfam" id="PF04199">
    <property type="entry name" value="Cyclase"/>
    <property type="match status" value="1"/>
</dbReference>
<organism evidence="1 2">
    <name type="scientific">Actinoplanes derwentensis</name>
    <dbReference type="NCBI Taxonomy" id="113562"/>
    <lineage>
        <taxon>Bacteria</taxon>
        <taxon>Bacillati</taxon>
        <taxon>Actinomycetota</taxon>
        <taxon>Actinomycetes</taxon>
        <taxon>Micromonosporales</taxon>
        <taxon>Micromonosporaceae</taxon>
        <taxon>Actinoplanes</taxon>
    </lineage>
</organism>
<accession>A0A1H1UCB2</accession>
<name>A0A1H1UCB2_9ACTN</name>
<keyword evidence="2" id="KW-1185">Reference proteome</keyword>
<dbReference type="GO" id="GO:0019441">
    <property type="term" value="P:L-tryptophan catabolic process to kynurenine"/>
    <property type="evidence" value="ECO:0007669"/>
    <property type="project" value="InterPro"/>
</dbReference>
<protein>
    <submittedName>
        <fullName evidence="1">Kynurenine formamidase</fullName>
    </submittedName>
</protein>
<dbReference type="InterPro" id="IPR007325">
    <property type="entry name" value="KFase/CYL"/>
</dbReference>
<proteinExistence type="predicted"/>
<dbReference type="InterPro" id="IPR037175">
    <property type="entry name" value="KFase_sf"/>
</dbReference>
<dbReference type="RefSeq" id="WP_092556708.1">
    <property type="nucleotide sequence ID" value="NZ_BOMJ01000021.1"/>
</dbReference>
<dbReference type="PANTHER" id="PTHR34861:SF10">
    <property type="entry name" value="CYCLASE"/>
    <property type="match status" value="1"/>
</dbReference>
<dbReference type="SUPFAM" id="SSF102198">
    <property type="entry name" value="Putative cyclase"/>
    <property type="match status" value="1"/>
</dbReference>
<dbReference type="AlphaFoldDB" id="A0A1H1UCB2"/>
<dbReference type="PANTHER" id="PTHR34861">
    <property type="match status" value="1"/>
</dbReference>
<dbReference type="STRING" id="113562.SAMN04489716_1391"/>
<dbReference type="OrthoDB" id="7067800at2"/>
<dbReference type="GO" id="GO:0004061">
    <property type="term" value="F:arylformamidase activity"/>
    <property type="evidence" value="ECO:0007669"/>
    <property type="project" value="InterPro"/>
</dbReference>
<gene>
    <name evidence="1" type="ORF">SAMN04489716_1391</name>
</gene>
<evidence type="ECO:0000313" key="1">
    <source>
        <dbReference type="EMBL" id="SDS69846.1"/>
    </source>
</evidence>
<dbReference type="Gene3D" id="3.50.30.50">
    <property type="entry name" value="Putative cyclase"/>
    <property type="match status" value="1"/>
</dbReference>